<evidence type="ECO:0000313" key="2">
    <source>
        <dbReference type="EMBL" id="TYJ51577.1"/>
    </source>
</evidence>
<dbReference type="EMBL" id="NIDF01000215">
    <property type="protein sequence ID" value="TYJ51577.1"/>
    <property type="molecule type" value="Genomic_DNA"/>
</dbReference>
<gene>
    <name evidence="2" type="ORF">B9479_007847</name>
</gene>
<accession>A0A5D3AJ42</accession>
<protein>
    <submittedName>
        <fullName evidence="2">Uncharacterized protein</fullName>
    </submittedName>
</protein>
<feature type="compositionally biased region" description="Polar residues" evidence="1">
    <location>
        <begin position="71"/>
        <end position="85"/>
    </location>
</feature>
<keyword evidence="3" id="KW-1185">Reference proteome</keyword>
<reference evidence="2 3" key="1">
    <citation type="submission" date="2017-05" db="EMBL/GenBank/DDBJ databases">
        <title>The Genome Sequence of Tsuchiyaea wingfieldii DSM 27421.</title>
        <authorList>
            <person name="Cuomo C."/>
            <person name="Passer A."/>
            <person name="Billmyre B."/>
            <person name="Heitman J."/>
        </authorList>
    </citation>
    <scope>NUCLEOTIDE SEQUENCE [LARGE SCALE GENOMIC DNA]</scope>
    <source>
        <strain evidence="2 3">DSM 27421</strain>
    </source>
</reference>
<sequence>MSSCHNTVSRLVDFFSRSRCSSSSKTTPLTRKDWKILEASGKDSAANTDGVLTNVQWKVLLEEASEGDEGATSQPDSASVNESNEMQQHLLSSAPFASRVGEIRKIRNVLDVLSQGDQPSVKDFFHFLGWRV</sequence>
<feature type="region of interest" description="Disordered" evidence="1">
    <location>
        <begin position="64"/>
        <end position="85"/>
    </location>
</feature>
<organism evidence="2 3">
    <name type="scientific">Cryptococcus floricola</name>
    <dbReference type="NCBI Taxonomy" id="2591691"/>
    <lineage>
        <taxon>Eukaryota</taxon>
        <taxon>Fungi</taxon>
        <taxon>Dikarya</taxon>
        <taxon>Basidiomycota</taxon>
        <taxon>Agaricomycotina</taxon>
        <taxon>Tremellomycetes</taxon>
        <taxon>Tremellales</taxon>
        <taxon>Cryptococcaceae</taxon>
        <taxon>Cryptococcus</taxon>
    </lineage>
</organism>
<dbReference type="Proteomes" id="UP000322245">
    <property type="component" value="Unassembled WGS sequence"/>
</dbReference>
<comment type="caution">
    <text evidence="2">The sequence shown here is derived from an EMBL/GenBank/DDBJ whole genome shotgun (WGS) entry which is preliminary data.</text>
</comment>
<name>A0A5D3AJ42_9TREE</name>
<evidence type="ECO:0000313" key="3">
    <source>
        <dbReference type="Proteomes" id="UP000322245"/>
    </source>
</evidence>
<dbReference type="AlphaFoldDB" id="A0A5D3AJ42"/>
<proteinExistence type="predicted"/>
<evidence type="ECO:0000256" key="1">
    <source>
        <dbReference type="SAM" id="MobiDB-lite"/>
    </source>
</evidence>